<accession>A0A6C0HEF7</accession>
<name>A0A6C0HEF7_9ZZZZ</name>
<dbReference type="AlphaFoldDB" id="A0A6C0HEF7"/>
<protein>
    <submittedName>
        <fullName evidence="1">Uncharacterized protein</fullName>
    </submittedName>
</protein>
<organism evidence="1">
    <name type="scientific">viral metagenome</name>
    <dbReference type="NCBI Taxonomy" id="1070528"/>
    <lineage>
        <taxon>unclassified sequences</taxon>
        <taxon>metagenomes</taxon>
        <taxon>organismal metagenomes</taxon>
    </lineage>
</organism>
<reference evidence="1" key="1">
    <citation type="journal article" date="2020" name="Nature">
        <title>Giant virus diversity and host interactions through global metagenomics.</title>
        <authorList>
            <person name="Schulz F."/>
            <person name="Roux S."/>
            <person name="Paez-Espino D."/>
            <person name="Jungbluth S."/>
            <person name="Walsh D.A."/>
            <person name="Denef V.J."/>
            <person name="McMahon K.D."/>
            <person name="Konstantinidis K.T."/>
            <person name="Eloe-Fadrosh E.A."/>
            <person name="Kyrpides N.C."/>
            <person name="Woyke T."/>
        </authorList>
    </citation>
    <scope>NUCLEOTIDE SEQUENCE</scope>
    <source>
        <strain evidence="1">GVMAG-M-3300023179-91</strain>
    </source>
</reference>
<evidence type="ECO:0000313" key="1">
    <source>
        <dbReference type="EMBL" id="QHT78403.1"/>
    </source>
</evidence>
<proteinExistence type="predicted"/>
<dbReference type="EMBL" id="MN739931">
    <property type="protein sequence ID" value="QHT78403.1"/>
    <property type="molecule type" value="Genomic_DNA"/>
</dbReference>
<sequence>MSESKSHTSTKIYIKDFNPKNMIKPLLEELDKYFRFSNNYCELFSPSGIFIVEKNKVLKQVPNDEPLKYMVFDNDVQLILDKSYFKEEEILSQIPFHNFYKETTRFYYSQCEKEKANLQLIVEGHYENKLKNVSFQITNRKQKYADFVVDNVYFLAKEELDNYLMKKELNVFLSMLK</sequence>